<evidence type="ECO:0000313" key="2">
    <source>
        <dbReference type="EMBL" id="TKW48283.1"/>
    </source>
</evidence>
<feature type="non-terminal residue" evidence="2">
    <location>
        <position position="117"/>
    </location>
</feature>
<keyword evidence="3" id="KW-1185">Reference proteome</keyword>
<gene>
    <name evidence="2" type="ORF">CTA1_11648</name>
</gene>
<feature type="chain" id="PRO_5021004369" evidence="1">
    <location>
        <begin position="17"/>
        <end position="117"/>
    </location>
</feature>
<accession>A0A4U6X079</accession>
<name>A0A4U6X079_9PEZI</name>
<evidence type="ECO:0000256" key="1">
    <source>
        <dbReference type="SAM" id="SignalP"/>
    </source>
</evidence>
<dbReference type="AlphaFoldDB" id="A0A4U6X079"/>
<evidence type="ECO:0000313" key="3">
    <source>
        <dbReference type="Proteomes" id="UP000310108"/>
    </source>
</evidence>
<keyword evidence="1" id="KW-0732">Signal</keyword>
<organism evidence="2 3">
    <name type="scientific">Colletotrichum tanaceti</name>
    <dbReference type="NCBI Taxonomy" id="1306861"/>
    <lineage>
        <taxon>Eukaryota</taxon>
        <taxon>Fungi</taxon>
        <taxon>Dikarya</taxon>
        <taxon>Ascomycota</taxon>
        <taxon>Pezizomycotina</taxon>
        <taxon>Sordariomycetes</taxon>
        <taxon>Hypocreomycetidae</taxon>
        <taxon>Glomerellales</taxon>
        <taxon>Glomerellaceae</taxon>
        <taxon>Colletotrichum</taxon>
        <taxon>Colletotrichum destructivum species complex</taxon>
    </lineage>
</organism>
<reference evidence="2 3" key="1">
    <citation type="journal article" date="2019" name="PLoS ONE">
        <title>Comparative genome analysis indicates high evolutionary potential of pathogenicity genes in Colletotrichum tanaceti.</title>
        <authorList>
            <person name="Lelwala R.V."/>
            <person name="Korhonen P.K."/>
            <person name="Young N.D."/>
            <person name="Scott J.B."/>
            <person name="Ades P.A."/>
            <person name="Gasser R.B."/>
            <person name="Taylor P.W.J."/>
        </authorList>
    </citation>
    <scope>NUCLEOTIDE SEQUENCE [LARGE SCALE GENOMIC DNA]</scope>
    <source>
        <strain evidence="2">BRIP57314</strain>
    </source>
</reference>
<dbReference type="EMBL" id="PJEX01001250">
    <property type="protein sequence ID" value="TKW48283.1"/>
    <property type="molecule type" value="Genomic_DNA"/>
</dbReference>
<dbReference type="Proteomes" id="UP000310108">
    <property type="component" value="Unassembled WGS sequence"/>
</dbReference>
<sequence>MKSFVLQAVLAGAALAAPNRGPLAGAAVLERAAAGDCKCFPGDACWPATAQWDALNATVGGNLIATVPLGSPCHDPTYDAAVCASLQSQWQDAEIHMESSSSIMAPFFANQSCDPFQ</sequence>
<protein>
    <submittedName>
        <fullName evidence="2">Putative FAD-linked oxidoreductase</fullName>
    </submittedName>
</protein>
<proteinExistence type="predicted"/>
<feature type="signal peptide" evidence="1">
    <location>
        <begin position="1"/>
        <end position="16"/>
    </location>
</feature>
<dbReference type="STRING" id="1306861.A0A4U6X079"/>
<comment type="caution">
    <text evidence="2">The sequence shown here is derived from an EMBL/GenBank/DDBJ whole genome shotgun (WGS) entry which is preliminary data.</text>
</comment>